<organism evidence="1 2">
    <name type="scientific">Cajanus cajan</name>
    <name type="common">Pigeon pea</name>
    <name type="synonym">Cajanus indicus</name>
    <dbReference type="NCBI Taxonomy" id="3821"/>
    <lineage>
        <taxon>Eukaryota</taxon>
        <taxon>Viridiplantae</taxon>
        <taxon>Streptophyta</taxon>
        <taxon>Embryophyta</taxon>
        <taxon>Tracheophyta</taxon>
        <taxon>Spermatophyta</taxon>
        <taxon>Magnoliopsida</taxon>
        <taxon>eudicotyledons</taxon>
        <taxon>Gunneridae</taxon>
        <taxon>Pentapetalae</taxon>
        <taxon>rosids</taxon>
        <taxon>fabids</taxon>
        <taxon>Fabales</taxon>
        <taxon>Fabaceae</taxon>
        <taxon>Papilionoideae</taxon>
        <taxon>50 kb inversion clade</taxon>
        <taxon>NPAAA clade</taxon>
        <taxon>indigoferoid/millettioid clade</taxon>
        <taxon>Phaseoleae</taxon>
        <taxon>Cajanus</taxon>
    </lineage>
</organism>
<evidence type="ECO:0000313" key="1">
    <source>
        <dbReference type="EMBL" id="KYP52539.1"/>
    </source>
</evidence>
<dbReference type="EMBL" id="KQ483422">
    <property type="protein sequence ID" value="KYP52539.1"/>
    <property type="molecule type" value="Genomic_DNA"/>
</dbReference>
<dbReference type="AlphaFoldDB" id="A0A151SCQ6"/>
<accession>A0A151SCQ6</accession>
<protein>
    <submittedName>
        <fullName evidence="1">Ribonuclease H protein At1g65750 family</fullName>
    </submittedName>
</protein>
<reference evidence="1" key="1">
    <citation type="journal article" date="2012" name="Nat. Biotechnol.">
        <title>Draft genome sequence of pigeonpea (Cajanus cajan), an orphan legume crop of resource-poor farmers.</title>
        <authorList>
            <person name="Varshney R.K."/>
            <person name="Chen W."/>
            <person name="Li Y."/>
            <person name="Bharti A.K."/>
            <person name="Saxena R.K."/>
            <person name="Schlueter J.A."/>
            <person name="Donoghue M.T."/>
            <person name="Azam S."/>
            <person name="Fan G."/>
            <person name="Whaley A.M."/>
            <person name="Farmer A.D."/>
            <person name="Sheridan J."/>
            <person name="Iwata A."/>
            <person name="Tuteja R."/>
            <person name="Penmetsa R.V."/>
            <person name="Wu W."/>
            <person name="Upadhyaya H.D."/>
            <person name="Yang S.P."/>
            <person name="Shah T."/>
            <person name="Saxena K.B."/>
            <person name="Michael T."/>
            <person name="McCombie W.R."/>
            <person name="Yang B."/>
            <person name="Zhang G."/>
            <person name="Yang H."/>
            <person name="Wang J."/>
            <person name="Spillane C."/>
            <person name="Cook D.R."/>
            <person name="May G.D."/>
            <person name="Xu X."/>
            <person name="Jackson S.A."/>
        </authorList>
    </citation>
    <scope>NUCLEOTIDE SEQUENCE [LARGE SCALE GENOMIC DNA]</scope>
</reference>
<dbReference type="PANTHER" id="PTHR47723:SF19">
    <property type="entry name" value="POLYNUCLEOTIDYL TRANSFERASE, RIBONUCLEASE H-LIKE SUPERFAMILY PROTEIN"/>
    <property type="match status" value="1"/>
</dbReference>
<evidence type="ECO:0000313" key="2">
    <source>
        <dbReference type="Proteomes" id="UP000075243"/>
    </source>
</evidence>
<dbReference type="PANTHER" id="PTHR47723">
    <property type="entry name" value="OS05G0353850 PROTEIN"/>
    <property type="match status" value="1"/>
</dbReference>
<name>A0A151SCQ6_CAJCA</name>
<dbReference type="InterPro" id="IPR053151">
    <property type="entry name" value="RNase_H-like"/>
</dbReference>
<dbReference type="Proteomes" id="UP000075243">
    <property type="component" value="Unassembled WGS sequence"/>
</dbReference>
<dbReference type="Gramene" id="C.cajan_25071.t">
    <property type="protein sequence ID" value="C.cajan_25071.t.cds1"/>
    <property type="gene ID" value="C.cajan_25071"/>
</dbReference>
<keyword evidence="2" id="KW-1185">Reference proteome</keyword>
<sequence length="151" mass="16901">MHAKCVWQHVAKDGLDNEFFSNFLVDWLSKTMIGTDSWWTQLFAITLDSLWKARNTYVFKLTPIHSNQVVGEIFGRIQLLASTSYVKSLSSPYQAYQSSHLGWLRPITGAFKLNCDGAISNINLASCGGLLRDRNGSFIMGFAGMVMKNGK</sequence>
<gene>
    <name evidence="1" type="ORF">KK1_025493</name>
</gene>
<proteinExistence type="predicted"/>